<evidence type="ECO:0000313" key="3">
    <source>
        <dbReference type="Proteomes" id="UP001152888"/>
    </source>
</evidence>
<comment type="caution">
    <text evidence="2">The sequence shown here is derived from an EMBL/GenBank/DDBJ whole genome shotgun (WGS) entry which is preliminary data.</text>
</comment>
<dbReference type="EMBL" id="CAKOFQ010008713">
    <property type="protein sequence ID" value="CAH2015569.1"/>
    <property type="molecule type" value="Genomic_DNA"/>
</dbReference>
<sequence>MRIKKLLSPPQPPSKGDILENGTRIKELLPPLQPPSKGDIPENGTRCPLRT</sequence>
<accession>A0A9P0MML1</accession>
<evidence type="ECO:0000313" key="2">
    <source>
        <dbReference type="EMBL" id="CAH2015569.1"/>
    </source>
</evidence>
<reference evidence="2" key="1">
    <citation type="submission" date="2022-03" db="EMBL/GenBank/DDBJ databases">
        <authorList>
            <person name="Sayadi A."/>
        </authorList>
    </citation>
    <scope>NUCLEOTIDE SEQUENCE</scope>
</reference>
<keyword evidence="3" id="KW-1185">Reference proteome</keyword>
<dbReference type="AlphaFoldDB" id="A0A9P0MML1"/>
<feature type="region of interest" description="Disordered" evidence="1">
    <location>
        <begin position="1"/>
        <end position="20"/>
    </location>
</feature>
<name>A0A9P0MML1_ACAOB</name>
<protein>
    <submittedName>
        <fullName evidence="2">Uncharacterized protein</fullName>
    </submittedName>
</protein>
<dbReference type="Proteomes" id="UP001152888">
    <property type="component" value="Unassembled WGS sequence"/>
</dbReference>
<evidence type="ECO:0000256" key="1">
    <source>
        <dbReference type="SAM" id="MobiDB-lite"/>
    </source>
</evidence>
<feature type="region of interest" description="Disordered" evidence="1">
    <location>
        <begin position="28"/>
        <end position="51"/>
    </location>
</feature>
<proteinExistence type="predicted"/>
<gene>
    <name evidence="2" type="ORF">ACAOBT_LOCUS34831</name>
</gene>
<organism evidence="2 3">
    <name type="scientific">Acanthoscelides obtectus</name>
    <name type="common">Bean weevil</name>
    <name type="synonym">Bruchus obtectus</name>
    <dbReference type="NCBI Taxonomy" id="200917"/>
    <lineage>
        <taxon>Eukaryota</taxon>
        <taxon>Metazoa</taxon>
        <taxon>Ecdysozoa</taxon>
        <taxon>Arthropoda</taxon>
        <taxon>Hexapoda</taxon>
        <taxon>Insecta</taxon>
        <taxon>Pterygota</taxon>
        <taxon>Neoptera</taxon>
        <taxon>Endopterygota</taxon>
        <taxon>Coleoptera</taxon>
        <taxon>Polyphaga</taxon>
        <taxon>Cucujiformia</taxon>
        <taxon>Chrysomeloidea</taxon>
        <taxon>Chrysomelidae</taxon>
        <taxon>Bruchinae</taxon>
        <taxon>Bruchini</taxon>
        <taxon>Acanthoscelides</taxon>
    </lineage>
</organism>